<proteinExistence type="predicted"/>
<gene>
    <name evidence="2" type="ORF">KS407_00785</name>
</gene>
<comment type="caution">
    <text evidence="2">The sequence shown here is derived from an EMBL/GenBank/DDBJ whole genome shotgun (WGS) entry which is preliminary data.</text>
</comment>
<accession>A0ABS6JNB7</accession>
<evidence type="ECO:0000256" key="1">
    <source>
        <dbReference type="SAM" id="SignalP"/>
    </source>
</evidence>
<protein>
    <submittedName>
        <fullName evidence="2">Uncharacterized protein</fullName>
    </submittedName>
</protein>
<feature type="signal peptide" evidence="1">
    <location>
        <begin position="1"/>
        <end position="22"/>
    </location>
</feature>
<dbReference type="EMBL" id="JAHQCR010000008">
    <property type="protein sequence ID" value="MBU9719973.1"/>
    <property type="molecule type" value="Genomic_DNA"/>
</dbReference>
<keyword evidence="3" id="KW-1185">Reference proteome</keyword>
<sequence>MKIRKFCGSMVCLLLCLTLVLAGCMTSASEGANATSETNVVKSERADVFPPNMLGSFEVEGTEYPLNPGAHRWERKVGDSIEESMTDAASPLQIAETKDPVVLEKNSVVTFNLVDDPTGNIYLWYEDGRKSVYHKLHDSNPMTLPDRAGEYIFEVFAVWENGEVSYTFVIEVE</sequence>
<dbReference type="PROSITE" id="PS51257">
    <property type="entry name" value="PROKAR_LIPOPROTEIN"/>
    <property type="match status" value="1"/>
</dbReference>
<evidence type="ECO:0000313" key="3">
    <source>
        <dbReference type="Proteomes" id="UP000790580"/>
    </source>
</evidence>
<name>A0ABS6JNB7_9BACI</name>
<keyword evidence="1" id="KW-0732">Signal</keyword>
<reference evidence="2 3" key="1">
    <citation type="submission" date="2021-06" db="EMBL/GenBank/DDBJ databases">
        <title>Bacillus sp. RD4P76, an endophyte from a halophyte.</title>
        <authorList>
            <person name="Sun J.-Q."/>
        </authorList>
    </citation>
    <scope>NUCLEOTIDE SEQUENCE [LARGE SCALE GENOMIC DNA]</scope>
    <source>
        <strain evidence="2 3">JCM 17098</strain>
    </source>
</reference>
<evidence type="ECO:0000313" key="2">
    <source>
        <dbReference type="EMBL" id="MBU9719973.1"/>
    </source>
</evidence>
<dbReference type="Proteomes" id="UP000790580">
    <property type="component" value="Unassembled WGS sequence"/>
</dbReference>
<dbReference type="RefSeq" id="WP_088077180.1">
    <property type="nucleotide sequence ID" value="NZ_JAHQCR010000008.1"/>
</dbReference>
<organism evidence="2 3">
    <name type="scientific">Evansella alkalicola</name>
    <dbReference type="NCBI Taxonomy" id="745819"/>
    <lineage>
        <taxon>Bacteria</taxon>
        <taxon>Bacillati</taxon>
        <taxon>Bacillota</taxon>
        <taxon>Bacilli</taxon>
        <taxon>Bacillales</taxon>
        <taxon>Bacillaceae</taxon>
        <taxon>Evansella</taxon>
    </lineage>
</organism>
<feature type="chain" id="PRO_5046347435" evidence="1">
    <location>
        <begin position="23"/>
        <end position="173"/>
    </location>
</feature>